<dbReference type="EMBL" id="CP047656">
    <property type="protein sequence ID" value="QHJ10232.1"/>
    <property type="molecule type" value="Genomic_DNA"/>
</dbReference>
<evidence type="ECO:0000256" key="7">
    <source>
        <dbReference type="RuleBase" id="RU364069"/>
    </source>
</evidence>
<dbReference type="KEGG" id="pmes:FX988_00444"/>
<comment type="pathway">
    <text evidence="7">Carbohydrate biosynthesis; dTDP-L-rhamnose biosynthesis.</text>
</comment>
<evidence type="ECO:0000256" key="1">
    <source>
        <dbReference type="ARBA" id="ARBA00001298"/>
    </source>
</evidence>
<dbReference type="PANTHER" id="PTHR21047">
    <property type="entry name" value="DTDP-6-DEOXY-D-GLUCOSE-3,5 EPIMERASE"/>
    <property type="match status" value="1"/>
</dbReference>
<organism evidence="8 9">
    <name type="scientific">Paraglaciecola mesophila</name>
    <dbReference type="NCBI Taxonomy" id="197222"/>
    <lineage>
        <taxon>Bacteria</taxon>
        <taxon>Pseudomonadati</taxon>
        <taxon>Pseudomonadota</taxon>
        <taxon>Gammaproteobacteria</taxon>
        <taxon>Alteromonadales</taxon>
        <taxon>Alteromonadaceae</taxon>
        <taxon>Paraglaciecola</taxon>
    </lineage>
</organism>
<dbReference type="NCBIfam" id="TIGR01221">
    <property type="entry name" value="rmlC"/>
    <property type="match status" value="1"/>
</dbReference>
<gene>
    <name evidence="8" type="ORF">FX988_00444</name>
</gene>
<evidence type="ECO:0000256" key="5">
    <source>
        <dbReference type="PIRSR" id="PIRSR600888-1"/>
    </source>
</evidence>
<comment type="similarity">
    <text evidence="7">Belongs to the dTDP-4-dehydrorhamnose 3,5-epimerase family.</text>
</comment>
<reference evidence="8 9" key="1">
    <citation type="submission" date="2019-12" db="EMBL/GenBank/DDBJ databases">
        <title>Genome sequencing and assembly of endphytes of Porphyra tenera.</title>
        <authorList>
            <person name="Park J.M."/>
            <person name="Shin R."/>
            <person name="Jo S.H."/>
        </authorList>
    </citation>
    <scope>NUCLEOTIDE SEQUENCE [LARGE SCALE GENOMIC DNA]</scope>
    <source>
        <strain evidence="8 9">GPM4</strain>
    </source>
</reference>
<comment type="catalytic activity">
    <reaction evidence="1 7">
        <text>dTDP-4-dehydro-6-deoxy-alpha-D-glucose = dTDP-4-dehydro-beta-L-rhamnose</text>
        <dbReference type="Rhea" id="RHEA:16969"/>
        <dbReference type="ChEBI" id="CHEBI:57649"/>
        <dbReference type="ChEBI" id="CHEBI:62830"/>
        <dbReference type="EC" id="5.1.3.13"/>
    </reaction>
</comment>
<dbReference type="RefSeq" id="WP_160178142.1">
    <property type="nucleotide sequence ID" value="NZ_CP047656.1"/>
</dbReference>
<sequence>MQISQTPLNDVLIFEPKVFGDERGFFMETFRADLFTETTGVESLVQDNHSKSRQGILRGLHYQLEHTQGKLVRVTQGSVYDVVVDLRQSSSTFGQSFGLKLSAQNNKQLWVPAGFAHGFYVTSDTAEFVYKCSDYYHPQSEVSILWNDPELGIEWPLVNGDAPALSEKDNVGCLFKDAPKFD</sequence>
<dbReference type="Gene3D" id="2.60.120.10">
    <property type="entry name" value="Jelly Rolls"/>
    <property type="match status" value="1"/>
</dbReference>
<comment type="subunit">
    <text evidence="7">Homodimer.</text>
</comment>
<comment type="function">
    <text evidence="2 7">Catalyzes the epimerization of the C3' and C5'positions of dTDP-6-deoxy-D-xylo-4-hexulose, forming dTDP-6-deoxy-L-lyxo-4-hexulose.</text>
</comment>
<dbReference type="SUPFAM" id="SSF51182">
    <property type="entry name" value="RmlC-like cupins"/>
    <property type="match status" value="1"/>
</dbReference>
<dbReference type="InterPro" id="IPR000888">
    <property type="entry name" value="RmlC-like"/>
</dbReference>
<evidence type="ECO:0000256" key="2">
    <source>
        <dbReference type="ARBA" id="ARBA00001997"/>
    </source>
</evidence>
<keyword evidence="9" id="KW-1185">Reference proteome</keyword>
<feature type="active site" description="Proton acceptor" evidence="5">
    <location>
        <position position="61"/>
    </location>
</feature>
<keyword evidence="7 8" id="KW-0413">Isomerase</keyword>
<dbReference type="OrthoDB" id="9800680at2"/>
<dbReference type="InterPro" id="IPR011051">
    <property type="entry name" value="RmlC_Cupin_sf"/>
</dbReference>
<dbReference type="CDD" id="cd00438">
    <property type="entry name" value="cupin_RmlC"/>
    <property type="match status" value="1"/>
</dbReference>
<feature type="active site" description="Proton donor" evidence="5">
    <location>
        <position position="130"/>
    </location>
</feature>
<dbReference type="EC" id="5.1.3.13" evidence="3 7"/>
<dbReference type="AlphaFoldDB" id="A0A857JG49"/>
<evidence type="ECO:0000313" key="9">
    <source>
        <dbReference type="Proteomes" id="UP000464524"/>
    </source>
</evidence>
<dbReference type="GO" id="GO:0008830">
    <property type="term" value="F:dTDP-4-dehydrorhamnose 3,5-epimerase activity"/>
    <property type="evidence" value="ECO:0007669"/>
    <property type="project" value="UniProtKB-UniRule"/>
</dbReference>
<name>A0A857JG49_9ALTE</name>
<dbReference type="PANTHER" id="PTHR21047:SF2">
    <property type="entry name" value="THYMIDINE DIPHOSPHO-4-KETO-RHAMNOSE 3,5-EPIMERASE"/>
    <property type="match status" value="1"/>
</dbReference>
<dbReference type="GO" id="GO:0000271">
    <property type="term" value="P:polysaccharide biosynthetic process"/>
    <property type="evidence" value="ECO:0007669"/>
    <property type="project" value="TreeGrafter"/>
</dbReference>
<dbReference type="Pfam" id="PF00908">
    <property type="entry name" value="dTDP_sugar_isom"/>
    <property type="match status" value="1"/>
</dbReference>
<evidence type="ECO:0000256" key="3">
    <source>
        <dbReference type="ARBA" id="ARBA00012098"/>
    </source>
</evidence>
<proteinExistence type="inferred from homology"/>
<dbReference type="GO" id="GO:0005829">
    <property type="term" value="C:cytosol"/>
    <property type="evidence" value="ECO:0007669"/>
    <property type="project" value="TreeGrafter"/>
</dbReference>
<accession>A0A857JG49</accession>
<evidence type="ECO:0000256" key="4">
    <source>
        <dbReference type="ARBA" id="ARBA00019595"/>
    </source>
</evidence>
<dbReference type="UniPathway" id="UPA00124"/>
<evidence type="ECO:0000256" key="6">
    <source>
        <dbReference type="PIRSR" id="PIRSR600888-3"/>
    </source>
</evidence>
<dbReference type="Proteomes" id="UP000464524">
    <property type="component" value="Chromosome"/>
</dbReference>
<evidence type="ECO:0000313" key="8">
    <source>
        <dbReference type="EMBL" id="QHJ10232.1"/>
    </source>
</evidence>
<dbReference type="InterPro" id="IPR014710">
    <property type="entry name" value="RmlC-like_jellyroll"/>
</dbReference>
<protein>
    <recommendedName>
        <fullName evidence="4 7">dTDP-4-dehydrorhamnose 3,5-epimerase</fullName>
        <ecNumber evidence="3 7">5.1.3.13</ecNumber>
    </recommendedName>
    <alternativeName>
        <fullName evidence="7">Thymidine diphospho-4-keto-rhamnose 3,5-epimerase</fullName>
    </alternativeName>
</protein>
<dbReference type="GO" id="GO:0019305">
    <property type="term" value="P:dTDP-rhamnose biosynthetic process"/>
    <property type="evidence" value="ECO:0007669"/>
    <property type="project" value="UniProtKB-UniRule"/>
</dbReference>
<feature type="site" description="Participates in a stacking interaction with the thymidine ring of dTDP-4-oxo-6-deoxyglucose" evidence="6">
    <location>
        <position position="136"/>
    </location>
</feature>